<feature type="domain" description="HTH cro/C1-type" evidence="1">
    <location>
        <begin position="20"/>
        <end position="74"/>
    </location>
</feature>
<dbReference type="AlphaFoldDB" id="A0A4R0I9K7"/>
<dbReference type="EMBL" id="SJKC01000009">
    <property type="protein sequence ID" value="TCC29691.1"/>
    <property type="molecule type" value="Genomic_DNA"/>
</dbReference>
<gene>
    <name evidence="2" type="ORF">E0H92_42535</name>
</gene>
<accession>A0A4R0I9K7</accession>
<dbReference type="GO" id="GO:0003677">
    <property type="term" value="F:DNA binding"/>
    <property type="evidence" value="ECO:0007669"/>
    <property type="project" value="InterPro"/>
</dbReference>
<sequence length="302" mass="33605">MTLESAIGSVVPRYLLGRHLRELREAAGLSLRQAGAELEMSASTVSRLENGESPVRSLDVEQACKVYGVADAELVRALMDLAKETRATKARNWLSSYADLVSDNFVLFTGLEASTSSLALYETDLIPGLLQTRDYAKSIMGDERFTRSDIDPDVLERRLEIRLNRQQILERESGPPRLDVVLSEAVVRRRVGGDETMAGQLIHLLDMAQRPDVAIRIMPFDVDEHAGMTTGPFALLGFPSRGPLIEWSGAYADGFLGFFWSDKPDEVQLLQKAWANLWETALDDAESAEFIKHRLSQLQPNA</sequence>
<organism evidence="2 3">
    <name type="scientific">Kribbella speibonae</name>
    <dbReference type="NCBI Taxonomy" id="1572660"/>
    <lineage>
        <taxon>Bacteria</taxon>
        <taxon>Bacillati</taxon>
        <taxon>Actinomycetota</taxon>
        <taxon>Actinomycetes</taxon>
        <taxon>Propionibacteriales</taxon>
        <taxon>Kribbellaceae</taxon>
        <taxon>Kribbella</taxon>
    </lineage>
</organism>
<dbReference type="InterPro" id="IPR043917">
    <property type="entry name" value="DUF5753"/>
</dbReference>
<dbReference type="InterPro" id="IPR010982">
    <property type="entry name" value="Lambda_DNA-bd_dom_sf"/>
</dbReference>
<protein>
    <submittedName>
        <fullName evidence="2">XRE family transcriptional regulator</fullName>
    </submittedName>
</protein>
<evidence type="ECO:0000313" key="3">
    <source>
        <dbReference type="Proteomes" id="UP000294225"/>
    </source>
</evidence>
<evidence type="ECO:0000313" key="2">
    <source>
        <dbReference type="EMBL" id="TCC29691.1"/>
    </source>
</evidence>
<reference evidence="2 3" key="1">
    <citation type="submission" date="2019-02" db="EMBL/GenBank/DDBJ databases">
        <title>Kribbella capetownensis sp. nov. and Kribbella speibonae sp. nov., isolated from soil.</title>
        <authorList>
            <person name="Curtis S.M."/>
            <person name="Norton I."/>
            <person name="Everest G.J."/>
            <person name="Meyers P.R."/>
        </authorList>
    </citation>
    <scope>NUCLEOTIDE SEQUENCE [LARGE SCALE GENOMIC DNA]</scope>
    <source>
        <strain evidence="2 3">YM55</strain>
    </source>
</reference>
<dbReference type="Proteomes" id="UP000294225">
    <property type="component" value="Unassembled WGS sequence"/>
</dbReference>
<dbReference type="RefSeq" id="WP_131500295.1">
    <property type="nucleotide sequence ID" value="NZ_SJKC01000009.1"/>
</dbReference>
<dbReference type="Pfam" id="PF19054">
    <property type="entry name" value="DUF5753"/>
    <property type="match status" value="1"/>
</dbReference>
<proteinExistence type="predicted"/>
<dbReference type="SUPFAM" id="SSF47413">
    <property type="entry name" value="lambda repressor-like DNA-binding domains"/>
    <property type="match status" value="1"/>
</dbReference>
<name>A0A4R0I9K7_9ACTN</name>
<evidence type="ECO:0000259" key="1">
    <source>
        <dbReference type="PROSITE" id="PS50943"/>
    </source>
</evidence>
<dbReference type="InterPro" id="IPR001387">
    <property type="entry name" value="Cro/C1-type_HTH"/>
</dbReference>
<dbReference type="PROSITE" id="PS50943">
    <property type="entry name" value="HTH_CROC1"/>
    <property type="match status" value="1"/>
</dbReference>
<dbReference type="Gene3D" id="1.10.260.40">
    <property type="entry name" value="lambda repressor-like DNA-binding domains"/>
    <property type="match status" value="1"/>
</dbReference>
<dbReference type="CDD" id="cd00093">
    <property type="entry name" value="HTH_XRE"/>
    <property type="match status" value="1"/>
</dbReference>
<dbReference type="Pfam" id="PF13560">
    <property type="entry name" value="HTH_31"/>
    <property type="match status" value="1"/>
</dbReference>
<dbReference type="SMART" id="SM00530">
    <property type="entry name" value="HTH_XRE"/>
    <property type="match status" value="1"/>
</dbReference>
<comment type="caution">
    <text evidence="2">The sequence shown here is derived from an EMBL/GenBank/DDBJ whole genome shotgun (WGS) entry which is preliminary data.</text>
</comment>